<reference evidence="2" key="1">
    <citation type="submission" date="2021-06" db="EMBL/GenBank/DDBJ databases">
        <authorList>
            <person name="Kallberg Y."/>
            <person name="Tangrot J."/>
            <person name="Rosling A."/>
        </authorList>
    </citation>
    <scope>NUCLEOTIDE SEQUENCE</scope>
    <source>
        <strain evidence="2">CL551</strain>
    </source>
</reference>
<proteinExistence type="predicted"/>
<comment type="caution">
    <text evidence="2">The sequence shown here is derived from an EMBL/GenBank/DDBJ whole genome shotgun (WGS) entry which is preliminary data.</text>
</comment>
<name>A0A9N9GMC2_9GLOM</name>
<evidence type="ECO:0000313" key="3">
    <source>
        <dbReference type="Proteomes" id="UP000789342"/>
    </source>
</evidence>
<dbReference type="Proteomes" id="UP000789342">
    <property type="component" value="Unassembled WGS sequence"/>
</dbReference>
<evidence type="ECO:0000313" key="2">
    <source>
        <dbReference type="EMBL" id="CAG8612263.1"/>
    </source>
</evidence>
<sequence length="163" mass="18030">MSAYKSTLVKSLISALLILSLCSAIVTSKPVFERDVLKRGLDKRYLGEVCYADFENDGDVKKCSGRFTFTQITETTVRVLGQFNTGFPDAVLSNYEFHVHDAKDSPLKDITKEIRAKVAINPPGTSAFQCDVDGLDVDTIVGCYFIVKKRDNVVIGKAKIQKV</sequence>
<evidence type="ECO:0000256" key="1">
    <source>
        <dbReference type="SAM" id="SignalP"/>
    </source>
</evidence>
<feature type="signal peptide" evidence="1">
    <location>
        <begin position="1"/>
        <end position="28"/>
    </location>
</feature>
<gene>
    <name evidence="2" type="ORF">AMORRO_LOCUS8274</name>
</gene>
<protein>
    <submittedName>
        <fullName evidence="2">4050_t:CDS:1</fullName>
    </submittedName>
</protein>
<keyword evidence="3" id="KW-1185">Reference proteome</keyword>
<dbReference type="OrthoDB" id="2426598at2759"/>
<feature type="chain" id="PRO_5040421738" evidence="1">
    <location>
        <begin position="29"/>
        <end position="163"/>
    </location>
</feature>
<dbReference type="EMBL" id="CAJVPV010006903">
    <property type="protein sequence ID" value="CAG8612263.1"/>
    <property type="molecule type" value="Genomic_DNA"/>
</dbReference>
<dbReference type="AlphaFoldDB" id="A0A9N9GMC2"/>
<accession>A0A9N9GMC2</accession>
<organism evidence="2 3">
    <name type="scientific">Acaulospora morrowiae</name>
    <dbReference type="NCBI Taxonomy" id="94023"/>
    <lineage>
        <taxon>Eukaryota</taxon>
        <taxon>Fungi</taxon>
        <taxon>Fungi incertae sedis</taxon>
        <taxon>Mucoromycota</taxon>
        <taxon>Glomeromycotina</taxon>
        <taxon>Glomeromycetes</taxon>
        <taxon>Diversisporales</taxon>
        <taxon>Acaulosporaceae</taxon>
        <taxon>Acaulospora</taxon>
    </lineage>
</organism>
<keyword evidence="1" id="KW-0732">Signal</keyword>